<dbReference type="RefSeq" id="WP_077841084.1">
    <property type="nucleotide sequence ID" value="NZ_JABTAE010000001.1"/>
</dbReference>
<comment type="caution">
    <text evidence="4">The sequence shown here is derived from an EMBL/GenBank/DDBJ whole genome shotgun (WGS) entry which is preliminary data.</text>
</comment>
<organism evidence="4 5">
    <name type="scientific">Clostridium beijerinckii</name>
    <name type="common">Clostridium MP</name>
    <dbReference type="NCBI Taxonomy" id="1520"/>
    <lineage>
        <taxon>Bacteria</taxon>
        <taxon>Bacillati</taxon>
        <taxon>Bacillota</taxon>
        <taxon>Clostridia</taxon>
        <taxon>Eubacteriales</taxon>
        <taxon>Clostridiaceae</taxon>
        <taxon>Clostridium</taxon>
    </lineage>
</organism>
<dbReference type="Gene3D" id="3.20.20.70">
    <property type="entry name" value="Aldolase class I"/>
    <property type="match status" value="1"/>
</dbReference>
<protein>
    <submittedName>
        <fullName evidence="4">NADH oxidase</fullName>
        <ecNumber evidence="4">1.-.-.-</ecNumber>
    </submittedName>
</protein>
<dbReference type="InterPro" id="IPR051799">
    <property type="entry name" value="NADH_flavin_oxidoreductase"/>
</dbReference>
<gene>
    <name evidence="4" type="ORF">CLBCK_49480</name>
</gene>
<feature type="domain" description="NADH:flavin oxidoreductase/NADH oxidase N-terminal" evidence="3">
    <location>
        <begin position="4"/>
        <end position="333"/>
    </location>
</feature>
<reference evidence="4 5" key="1">
    <citation type="submission" date="2016-05" db="EMBL/GenBank/DDBJ databases">
        <title>Microbial solvent formation.</title>
        <authorList>
            <person name="Poehlein A."/>
            <person name="Montoya Solano J.D."/>
            <person name="Flitsch S."/>
            <person name="Krabben P."/>
            <person name="Duerre P."/>
            <person name="Daniel R."/>
        </authorList>
    </citation>
    <scope>NUCLEOTIDE SEQUENCE [LARGE SCALE GENOMIC DNA]</scope>
    <source>
        <strain evidence="4 5">DSM 53</strain>
    </source>
</reference>
<dbReference type="SUPFAM" id="SSF51395">
    <property type="entry name" value="FMN-linked oxidoreductases"/>
    <property type="match status" value="1"/>
</dbReference>
<dbReference type="Pfam" id="PF00724">
    <property type="entry name" value="Oxidored_FMN"/>
    <property type="match status" value="1"/>
</dbReference>
<dbReference type="InterPro" id="IPR001155">
    <property type="entry name" value="OxRdtase_FMN_N"/>
</dbReference>
<accession>A0A1S8RF62</accession>
<dbReference type="Proteomes" id="UP000190973">
    <property type="component" value="Unassembled WGS sequence"/>
</dbReference>
<dbReference type="InterPro" id="IPR013785">
    <property type="entry name" value="Aldolase_TIM"/>
</dbReference>
<keyword evidence="1" id="KW-0285">Flavoprotein</keyword>
<dbReference type="AlphaFoldDB" id="A0A1S8RF62"/>
<evidence type="ECO:0000256" key="2">
    <source>
        <dbReference type="ARBA" id="ARBA00023002"/>
    </source>
</evidence>
<dbReference type="GO" id="GO:0016491">
    <property type="term" value="F:oxidoreductase activity"/>
    <property type="evidence" value="ECO:0007669"/>
    <property type="project" value="UniProtKB-KW"/>
</dbReference>
<keyword evidence="2 4" id="KW-0560">Oxidoreductase</keyword>
<dbReference type="EMBL" id="LZZI01000224">
    <property type="protein sequence ID" value="OOM51826.1"/>
    <property type="molecule type" value="Genomic_DNA"/>
</dbReference>
<evidence type="ECO:0000313" key="4">
    <source>
        <dbReference type="EMBL" id="OOM51826.1"/>
    </source>
</evidence>
<evidence type="ECO:0000259" key="3">
    <source>
        <dbReference type="Pfam" id="PF00724"/>
    </source>
</evidence>
<dbReference type="EC" id="1.-.-.-" evidence="4"/>
<name>A0A1S8RF62_CLOBE</name>
<evidence type="ECO:0000256" key="1">
    <source>
        <dbReference type="ARBA" id="ARBA00022630"/>
    </source>
</evidence>
<sequence>MKSLFDQTQVGPLKLKNRFIRSATYEGMADEKGNINDELFKVYEDLAKGGVGTIITGITAVTDLEEFIPGQMGIYNDSFIDNHKKIIDVTHKYNANIILQLGAAGTQTIRNEEKVILGPSNITDLGYKNTPKEMTLEEIVSIQIDFANAALRAKKAGYDGIQIHAAHGYLLSKFLTPYYNRRTDEYGGSIENRSRMLIETYKKIRDKVGKNYPVLIKINCEDFMDQGMTFEECKYVCKKLEELGVDAVEISGGSLSSRPNESYSRKIVKGQAPYYTFYAERIKEEVNILVISVGGIRDISALTKILNESSIDYFALSRPLVCESNLIKRWSEGNTEPSKCISCGKCSGFGKTICVFNRK</sequence>
<dbReference type="GO" id="GO:0010181">
    <property type="term" value="F:FMN binding"/>
    <property type="evidence" value="ECO:0007669"/>
    <property type="project" value="InterPro"/>
</dbReference>
<proteinExistence type="predicted"/>
<dbReference type="PANTHER" id="PTHR43656">
    <property type="entry name" value="BINDING OXIDOREDUCTASE, PUTATIVE (AFU_ORTHOLOGUE AFUA_2G08260)-RELATED"/>
    <property type="match status" value="1"/>
</dbReference>
<dbReference type="CDD" id="cd02803">
    <property type="entry name" value="OYE_like_FMN_family"/>
    <property type="match status" value="1"/>
</dbReference>
<evidence type="ECO:0000313" key="5">
    <source>
        <dbReference type="Proteomes" id="UP000190973"/>
    </source>
</evidence>
<dbReference type="PANTHER" id="PTHR43656:SF2">
    <property type="entry name" value="BINDING OXIDOREDUCTASE, PUTATIVE (AFU_ORTHOLOGUE AFUA_2G08260)-RELATED"/>
    <property type="match status" value="1"/>
</dbReference>